<organism evidence="1">
    <name type="scientific">Nothobranchius furzeri</name>
    <name type="common">Turquoise killifish</name>
    <dbReference type="NCBI Taxonomy" id="105023"/>
    <lineage>
        <taxon>Eukaryota</taxon>
        <taxon>Metazoa</taxon>
        <taxon>Chordata</taxon>
        <taxon>Craniata</taxon>
        <taxon>Vertebrata</taxon>
        <taxon>Euteleostomi</taxon>
        <taxon>Actinopterygii</taxon>
        <taxon>Neopterygii</taxon>
        <taxon>Teleostei</taxon>
        <taxon>Neoteleostei</taxon>
        <taxon>Acanthomorphata</taxon>
        <taxon>Ovalentaria</taxon>
        <taxon>Atherinomorphae</taxon>
        <taxon>Cyprinodontiformes</taxon>
        <taxon>Nothobranchiidae</taxon>
        <taxon>Nothobranchius</taxon>
    </lineage>
</organism>
<name>A0A1A8V8N1_NOTFU</name>
<sequence length="62" mass="6869">GSPGQEAVKVTVTTFFSYTDVMYKITESVKTRKICLKGFQSGFKCDQGDKLGQFPVFLQPVS</sequence>
<dbReference type="AlphaFoldDB" id="A0A1A8V8N1"/>
<reference evidence="1" key="2">
    <citation type="submission" date="2016-06" db="EMBL/GenBank/DDBJ databases">
        <title>The genome of a short-lived fish provides insights into sex chromosome evolution and the genetic control of aging.</title>
        <authorList>
            <person name="Reichwald K."/>
            <person name="Felder M."/>
            <person name="Petzold A."/>
            <person name="Koch P."/>
            <person name="Groth M."/>
            <person name="Platzer M."/>
        </authorList>
    </citation>
    <scope>NUCLEOTIDE SEQUENCE</scope>
    <source>
        <tissue evidence="1">Brain</tissue>
    </source>
</reference>
<feature type="non-terminal residue" evidence="1">
    <location>
        <position position="1"/>
    </location>
</feature>
<proteinExistence type="predicted"/>
<gene>
    <name evidence="1" type="primary">Nfu_g_1_011140</name>
</gene>
<dbReference type="EMBL" id="HAEJ01016268">
    <property type="protein sequence ID" value="SBS56725.1"/>
    <property type="molecule type" value="Transcribed_RNA"/>
</dbReference>
<protein>
    <submittedName>
        <fullName evidence="1">Uncharacterized protein</fullName>
    </submittedName>
</protein>
<evidence type="ECO:0000313" key="1">
    <source>
        <dbReference type="EMBL" id="SBS56725.1"/>
    </source>
</evidence>
<dbReference type="EMBL" id="HADY01004539">
    <property type="protein sequence ID" value="SBP43024.1"/>
    <property type="molecule type" value="Transcribed_RNA"/>
</dbReference>
<accession>A0A1A8V8N1</accession>
<reference evidence="1" key="1">
    <citation type="submission" date="2016-05" db="EMBL/GenBank/DDBJ databases">
        <authorList>
            <person name="Lavstsen T."/>
            <person name="Jespersen J.S."/>
        </authorList>
    </citation>
    <scope>NUCLEOTIDE SEQUENCE</scope>
    <source>
        <tissue evidence="1">Brain</tissue>
    </source>
</reference>
<feature type="non-terminal residue" evidence="1">
    <location>
        <position position="62"/>
    </location>
</feature>